<gene>
    <name evidence="6" type="ORF">X797_000925</name>
</gene>
<evidence type="ECO:0000313" key="6">
    <source>
        <dbReference type="EMBL" id="EXV06208.1"/>
    </source>
</evidence>
<dbReference type="Pfam" id="PF10348">
    <property type="entry name" value="DUF2427"/>
    <property type="match status" value="1"/>
</dbReference>
<reference evidence="6 7" key="1">
    <citation type="submission" date="2014-02" db="EMBL/GenBank/DDBJ databases">
        <title>The genome sequence of the entomopathogenic fungus Metarhizium robertsii ARSEF 2575.</title>
        <authorList>
            <person name="Giuliano Garisto Donzelli B."/>
            <person name="Roe B.A."/>
            <person name="Macmil S.L."/>
            <person name="Krasnoff S.B."/>
            <person name="Gibson D.M."/>
        </authorList>
    </citation>
    <scope>NUCLEOTIDE SEQUENCE [LARGE SCALE GENOMIC DNA]</scope>
    <source>
        <strain evidence="6 7">ARSEF 2575</strain>
    </source>
</reference>
<dbReference type="InterPro" id="IPR018827">
    <property type="entry name" value="YTP1_C"/>
</dbReference>
<feature type="transmembrane region" description="Helical" evidence="2">
    <location>
        <begin position="305"/>
        <end position="324"/>
    </location>
</feature>
<protein>
    <submittedName>
        <fullName evidence="6">Ytp1 and DUF2427 domain protein</fullName>
    </submittedName>
</protein>
<evidence type="ECO:0000259" key="5">
    <source>
        <dbReference type="Pfam" id="PF10355"/>
    </source>
</evidence>
<dbReference type="eggNOG" id="ENOG502QW3E">
    <property type="taxonomic scope" value="Eukaryota"/>
</dbReference>
<name>A0A0A1V9E4_9HYPO</name>
<evidence type="ECO:0000256" key="2">
    <source>
        <dbReference type="SAM" id="Phobius"/>
    </source>
</evidence>
<feature type="domain" description="Protein YTP1-like C-terminal" evidence="5">
    <location>
        <begin position="278"/>
        <end position="571"/>
    </location>
</feature>
<feature type="signal peptide" evidence="3">
    <location>
        <begin position="1"/>
        <end position="28"/>
    </location>
</feature>
<evidence type="ECO:0000256" key="1">
    <source>
        <dbReference type="SAM" id="MobiDB-lite"/>
    </source>
</evidence>
<evidence type="ECO:0000313" key="7">
    <source>
        <dbReference type="Proteomes" id="UP000030151"/>
    </source>
</evidence>
<dbReference type="OrthoDB" id="4005299at2759"/>
<sequence length="592" mass="65490">MSLPAASYFASTGRLVANVLLLVGIVHAHVEMKPEHGGNHTMAVHGSDYPPTYFGTSNSRGLIYGHISLMVIGWVFVLPVAVMLSIAHSQVALAVQFAFLAVNAFGVLLGVMYNSQTQDLYPNNAHHKIGWIITAVMFAQVLIHLVGRQVGAMAGRRCRSSGGRSSVSHTNYWQRVLMQYQDRENRLSNDSGQGTEPGTESLRSNSVSTLDGEDTSLNDQRKDFEGSEAEEDSLESAEMPFLSQNSIPRKTIRAISSRIWVYLDFVYRVTDRIILPFGFIALTTGIITFGRFFEGNAVFSGLAHWIKGGVFFWLGLFSLGRWSGSFADVGWAWNLRPINFHEKPWCPSAEFVESALIFFYGSTNIFLEHLGSWGGEWSSQDLEHLAITVLFLGGGMCGMLIESSTIRSLLNTTAADTAPENVPDEEAMKKWKSPDTYQFSLNPIPALVILLLGIMMSSHHQETEISTMVHKQWGDLLLGASFARVLTYFLLFLRPPKSVLPSRPPTELLTSFGLIAGGIIFMASLTNRVQSSDTIDGMIHYHLDAMFMYTITMGLVGLLMAWEIFVLAIKGWATHREQRAGLQGTQKIALCG</sequence>
<dbReference type="EMBL" id="JELW01000001">
    <property type="protein sequence ID" value="EXV06208.1"/>
    <property type="molecule type" value="Genomic_DNA"/>
</dbReference>
<dbReference type="CDD" id="cd08760">
    <property type="entry name" value="Cyt_b561_FRRS1_like"/>
    <property type="match status" value="1"/>
</dbReference>
<feature type="transmembrane region" description="Helical" evidence="2">
    <location>
        <begin position="505"/>
        <end position="526"/>
    </location>
</feature>
<comment type="caution">
    <text evidence="6">The sequence shown here is derived from an EMBL/GenBank/DDBJ whole genome shotgun (WGS) entry which is preliminary data.</text>
</comment>
<keyword evidence="3" id="KW-0732">Signal</keyword>
<dbReference type="AlphaFoldDB" id="A0A0A1V9E4"/>
<feature type="compositionally biased region" description="Polar residues" evidence="1">
    <location>
        <begin position="188"/>
        <end position="209"/>
    </location>
</feature>
<keyword evidence="2" id="KW-0812">Transmembrane</keyword>
<evidence type="ECO:0000256" key="3">
    <source>
        <dbReference type="SAM" id="SignalP"/>
    </source>
</evidence>
<proteinExistence type="predicted"/>
<feature type="transmembrane region" description="Helical" evidence="2">
    <location>
        <begin position="63"/>
        <end position="84"/>
    </location>
</feature>
<keyword evidence="2" id="KW-0472">Membrane</keyword>
<feature type="region of interest" description="Disordered" evidence="1">
    <location>
        <begin position="186"/>
        <end position="236"/>
    </location>
</feature>
<feature type="transmembrane region" description="Helical" evidence="2">
    <location>
        <begin position="91"/>
        <end position="113"/>
    </location>
</feature>
<evidence type="ECO:0000259" key="4">
    <source>
        <dbReference type="Pfam" id="PF10348"/>
    </source>
</evidence>
<feature type="transmembrane region" description="Helical" evidence="2">
    <location>
        <begin position="476"/>
        <end position="493"/>
    </location>
</feature>
<dbReference type="Pfam" id="PF10355">
    <property type="entry name" value="Ytp1"/>
    <property type="match status" value="1"/>
</dbReference>
<dbReference type="PANTHER" id="PTHR31685:SF3">
    <property type="entry name" value="INTEGRAL MEMBRANE PROTEIN (AFU_ORTHOLOGUE AFUA_6G12730)"/>
    <property type="match status" value="1"/>
</dbReference>
<dbReference type="HOGENOM" id="CLU_012543_1_0_1"/>
<feature type="transmembrane region" description="Helical" evidence="2">
    <location>
        <begin position="129"/>
        <end position="147"/>
    </location>
</feature>
<feature type="compositionally biased region" description="Acidic residues" evidence="1">
    <location>
        <begin position="226"/>
        <end position="235"/>
    </location>
</feature>
<dbReference type="InterPro" id="IPR018825">
    <property type="entry name" value="DUF2427"/>
</dbReference>
<dbReference type="PANTHER" id="PTHR31685">
    <property type="entry name" value="INTEGRAL MEMBRANE PROTEIN (AFU_ORTHOLOGUE AFUA_6G12730)-RELATED"/>
    <property type="match status" value="1"/>
</dbReference>
<keyword evidence="2" id="KW-1133">Transmembrane helix</keyword>
<accession>A0A0A1V9E4</accession>
<feature type="chain" id="PRO_5001981238" evidence="3">
    <location>
        <begin position="29"/>
        <end position="592"/>
    </location>
</feature>
<feature type="transmembrane region" description="Helical" evidence="2">
    <location>
        <begin position="439"/>
        <end position="456"/>
    </location>
</feature>
<feature type="transmembrane region" description="Helical" evidence="2">
    <location>
        <begin position="273"/>
        <end position="293"/>
    </location>
</feature>
<feature type="domain" description="DUF2427" evidence="4">
    <location>
        <begin position="49"/>
        <end position="145"/>
    </location>
</feature>
<feature type="transmembrane region" description="Helical" evidence="2">
    <location>
        <begin position="546"/>
        <end position="569"/>
    </location>
</feature>
<organism evidence="6 7">
    <name type="scientific">Metarhizium robertsii</name>
    <dbReference type="NCBI Taxonomy" id="568076"/>
    <lineage>
        <taxon>Eukaryota</taxon>
        <taxon>Fungi</taxon>
        <taxon>Dikarya</taxon>
        <taxon>Ascomycota</taxon>
        <taxon>Pezizomycotina</taxon>
        <taxon>Sordariomycetes</taxon>
        <taxon>Hypocreomycetidae</taxon>
        <taxon>Hypocreales</taxon>
        <taxon>Clavicipitaceae</taxon>
        <taxon>Metarhizium</taxon>
    </lineage>
</organism>
<dbReference type="Proteomes" id="UP000030151">
    <property type="component" value="Unassembled WGS sequence"/>
</dbReference>